<dbReference type="KEGG" id="hazt:108673778"/>
<dbReference type="Gene3D" id="3.40.50.1460">
    <property type="match status" value="1"/>
</dbReference>
<dbReference type="Gene3D" id="3.30.70.1470">
    <property type="entry name" value="Caspase-like"/>
    <property type="match status" value="1"/>
</dbReference>
<dbReference type="GO" id="GO:0097169">
    <property type="term" value="C:AIM2 inflammasome complex"/>
    <property type="evidence" value="ECO:0007669"/>
    <property type="project" value="TreeGrafter"/>
</dbReference>
<dbReference type="PRINTS" id="PR00376">
    <property type="entry name" value="IL1BCENZYME"/>
</dbReference>
<dbReference type="GO" id="GO:0072557">
    <property type="term" value="C:IPAF inflammasome complex"/>
    <property type="evidence" value="ECO:0007669"/>
    <property type="project" value="TreeGrafter"/>
</dbReference>
<evidence type="ECO:0000313" key="7">
    <source>
        <dbReference type="RefSeq" id="XP_047736095.1"/>
    </source>
</evidence>
<dbReference type="InterPro" id="IPR001309">
    <property type="entry name" value="Pept_C14_p20"/>
</dbReference>
<accession>A0A979FIJ8</accession>
<feature type="domain" description="Caspase family p20" evidence="5">
    <location>
        <begin position="147"/>
        <end position="267"/>
    </location>
</feature>
<dbReference type="InterPro" id="IPR029030">
    <property type="entry name" value="Caspase-like_dom_sf"/>
</dbReference>
<dbReference type="AlphaFoldDB" id="A0A979FIJ8"/>
<evidence type="ECO:0000256" key="3">
    <source>
        <dbReference type="SAM" id="MobiDB-lite"/>
    </source>
</evidence>
<dbReference type="Proteomes" id="UP000694843">
    <property type="component" value="Unplaced"/>
</dbReference>
<dbReference type="OrthoDB" id="6352523at2759"/>
<dbReference type="PROSITE" id="PS50208">
    <property type="entry name" value="CASPASE_P20"/>
    <property type="match status" value="1"/>
</dbReference>
<dbReference type="GeneID" id="108673778"/>
<keyword evidence="6" id="KW-1185">Reference proteome</keyword>
<proteinExistence type="inferred from homology"/>
<feature type="region of interest" description="Disordered" evidence="3">
    <location>
        <begin position="30"/>
        <end position="137"/>
    </location>
</feature>
<evidence type="ECO:0000313" key="6">
    <source>
        <dbReference type="Proteomes" id="UP000694843"/>
    </source>
</evidence>
<dbReference type="PANTHER" id="PTHR47901:SF3">
    <property type="entry name" value="CASPASE-1"/>
    <property type="match status" value="1"/>
</dbReference>
<dbReference type="SUPFAM" id="SSF52129">
    <property type="entry name" value="Caspase-like"/>
    <property type="match status" value="2"/>
</dbReference>
<dbReference type="InterPro" id="IPR002398">
    <property type="entry name" value="Pept_C14"/>
</dbReference>
<dbReference type="PROSITE" id="PS50207">
    <property type="entry name" value="CASPASE_P10"/>
    <property type="match status" value="1"/>
</dbReference>
<dbReference type="GO" id="GO:0004197">
    <property type="term" value="F:cysteine-type endopeptidase activity"/>
    <property type="evidence" value="ECO:0007669"/>
    <property type="project" value="InterPro"/>
</dbReference>
<dbReference type="GO" id="GO:0006508">
    <property type="term" value="P:proteolysis"/>
    <property type="evidence" value="ECO:0007669"/>
    <property type="project" value="InterPro"/>
</dbReference>
<dbReference type="PANTHER" id="PTHR47901">
    <property type="entry name" value="CASPASE RECRUITMENT DOMAIN-CONTAINING PROTEIN 18"/>
    <property type="match status" value="1"/>
</dbReference>
<evidence type="ECO:0000259" key="4">
    <source>
        <dbReference type="PROSITE" id="PS50207"/>
    </source>
</evidence>
<evidence type="ECO:0000259" key="5">
    <source>
        <dbReference type="PROSITE" id="PS50208"/>
    </source>
</evidence>
<sequence>MNIEGLQENNKDIYTSVVVHPSRPATNAGRGLPPFLWPAQPLSPAHQQPCHLDGRAPQNQEQQGQDQLQAAEQVGVDGVGGATHTSEEGSVNVKETAPVPITEDLKPTASESEREQAEHSINVRRGDGTNLREEGHYPVDGQKKLSIFNFMNFKKSSARNGSEEDVRKLTSTFQQVGYEVEAYEDQSKAEFFATLLKIGKNEELARYKLFMLAILSHGKRSDGRQFVAADESSISIDEVRSYFNDRHCLQLKGKPKIFLPTFCRSLPEIPQSSSETSIVETEEPQGNFMEIDMPSAGTFQLGSQGQPNVTSESGDFETEAANKNLKQLAHLLHCDEKGLTPDQIGEILTPDQVEEIFLDPVSFNFLQEAASVSEITLVASVENSDAEPQTQTNCGEQTLHEIYPKDFNDMMTLYSCKPGFRSLRKRSYGTLFISALCDAVAENGYRYNVDRLYCDIEERMRVKCADDSESLEGFDPDRESSTFRTCYLF</sequence>
<dbReference type="InterPro" id="IPR015917">
    <property type="entry name" value="Pept_C14A"/>
</dbReference>
<evidence type="ECO:0000256" key="1">
    <source>
        <dbReference type="ARBA" id="ARBA00010134"/>
    </source>
</evidence>
<feature type="compositionally biased region" description="Basic and acidic residues" evidence="3">
    <location>
        <begin position="124"/>
        <end position="137"/>
    </location>
</feature>
<dbReference type="SMART" id="SM00115">
    <property type="entry name" value="CASc"/>
    <property type="match status" value="1"/>
</dbReference>
<evidence type="ECO:0000256" key="2">
    <source>
        <dbReference type="RuleBase" id="RU003971"/>
    </source>
</evidence>
<reference evidence="7" key="1">
    <citation type="submission" date="2025-08" db="UniProtKB">
        <authorList>
            <consortium name="RefSeq"/>
        </authorList>
    </citation>
    <scope>IDENTIFICATION</scope>
    <source>
        <tissue evidence="7">Whole organism</tissue>
    </source>
</reference>
<dbReference type="Pfam" id="PF00656">
    <property type="entry name" value="Peptidase_C14"/>
    <property type="match status" value="1"/>
</dbReference>
<dbReference type="InterPro" id="IPR011600">
    <property type="entry name" value="Pept_C14_caspase"/>
</dbReference>
<dbReference type="GO" id="GO:0072559">
    <property type="term" value="C:NLRP3 inflammasome complex"/>
    <property type="evidence" value="ECO:0007669"/>
    <property type="project" value="TreeGrafter"/>
</dbReference>
<feature type="domain" description="Caspase family p10" evidence="4">
    <location>
        <begin position="409"/>
        <end position="489"/>
    </location>
</feature>
<feature type="compositionally biased region" description="Basic and acidic residues" evidence="3">
    <location>
        <begin position="103"/>
        <end position="118"/>
    </location>
</feature>
<dbReference type="InterPro" id="IPR002138">
    <property type="entry name" value="Pept_C14_p10"/>
</dbReference>
<gene>
    <name evidence="7" type="primary">LOC108673778</name>
</gene>
<protein>
    <submittedName>
        <fullName evidence="7">Uncharacterized protein LOC108673778</fullName>
    </submittedName>
</protein>
<organism evidence="6 7">
    <name type="scientific">Hyalella azteca</name>
    <name type="common">Amphipod</name>
    <dbReference type="NCBI Taxonomy" id="294128"/>
    <lineage>
        <taxon>Eukaryota</taxon>
        <taxon>Metazoa</taxon>
        <taxon>Ecdysozoa</taxon>
        <taxon>Arthropoda</taxon>
        <taxon>Crustacea</taxon>
        <taxon>Multicrustacea</taxon>
        <taxon>Malacostraca</taxon>
        <taxon>Eumalacostraca</taxon>
        <taxon>Peracarida</taxon>
        <taxon>Amphipoda</taxon>
        <taxon>Senticaudata</taxon>
        <taxon>Talitrida</taxon>
        <taxon>Talitroidea</taxon>
        <taxon>Hyalellidae</taxon>
        <taxon>Hyalella</taxon>
    </lineage>
</organism>
<comment type="similarity">
    <text evidence="1 2">Belongs to the peptidase C14A family.</text>
</comment>
<dbReference type="RefSeq" id="XP_047736095.1">
    <property type="nucleotide sequence ID" value="XM_047880139.1"/>
</dbReference>
<feature type="compositionally biased region" description="Low complexity" evidence="3">
    <location>
        <begin position="58"/>
        <end position="73"/>
    </location>
</feature>
<name>A0A979FIJ8_HYAAZ</name>